<dbReference type="PATRIC" id="fig|1053236.3.peg.670"/>
<keyword evidence="2" id="KW-0812">Transmembrane</keyword>
<evidence type="ECO:0000313" key="3">
    <source>
        <dbReference type="EMBL" id="EOP46674.1"/>
    </source>
</evidence>
<protein>
    <recommendedName>
        <fullName evidence="5">Branched-chain amino acid permease</fullName>
    </recommendedName>
</protein>
<dbReference type="Proteomes" id="UP000014020">
    <property type="component" value="Unassembled WGS sequence"/>
</dbReference>
<reference evidence="4" key="1">
    <citation type="submission" date="2012-12" db="EMBL/GenBank/DDBJ databases">
        <title>The genome sequence of Bacillus cereus VD146.</title>
        <authorList>
            <consortium name="The Broad Institute Genome Sequencing Platform"/>
            <consortium name="The Broad Institute Genome Sequencing Center for Infectious Disease"/>
            <person name="Feldgarden M."/>
            <person name="Van der Auwera G.A."/>
            <person name="Mahillon J."/>
            <person name="Duprez V."/>
            <person name="Timmery S."/>
            <person name="Mattelet C."/>
            <person name="Dierick K."/>
            <person name="Sun M."/>
            <person name="Yu Z."/>
            <person name="Zhu L."/>
            <person name="Hu X."/>
            <person name="Shank E.B."/>
            <person name="Swiecicka I."/>
            <person name="Hansen B.M."/>
            <person name="Andrup L."/>
            <person name="Walker B."/>
            <person name="Young S.K."/>
            <person name="Zeng Q."/>
            <person name="Gargeya S."/>
            <person name="Fitzgerald M."/>
            <person name="Haas B."/>
            <person name="Abouelleil A."/>
            <person name="Alvarado L."/>
            <person name="Arachchi H.M."/>
            <person name="Berlin A.M."/>
            <person name="Chapman S.B."/>
            <person name="Dewar J."/>
            <person name="Goldberg J."/>
            <person name="Griggs A."/>
            <person name="Gujja S."/>
            <person name="Hansen M."/>
            <person name="Howarth C."/>
            <person name="Imamovic A."/>
            <person name="Larimer J."/>
            <person name="McCowan C."/>
            <person name="Murphy C."/>
            <person name="Neiman D."/>
            <person name="Pearson M."/>
            <person name="Priest M."/>
            <person name="Roberts A."/>
            <person name="Saif S."/>
            <person name="Shea T."/>
            <person name="Sisk P."/>
            <person name="Sykes S."/>
            <person name="Wortman J."/>
            <person name="Nusbaum C."/>
            <person name="Birren B."/>
        </authorList>
    </citation>
    <scope>NUCLEOTIDE SEQUENCE [LARGE SCALE GENOMIC DNA]</scope>
    <source>
        <strain evidence="4">VD146</strain>
    </source>
</reference>
<evidence type="ECO:0000256" key="1">
    <source>
        <dbReference type="SAM" id="MobiDB-lite"/>
    </source>
</evidence>
<dbReference type="EMBL" id="AHFE01000014">
    <property type="protein sequence ID" value="EOP46674.1"/>
    <property type="molecule type" value="Genomic_DNA"/>
</dbReference>
<keyword evidence="2" id="KW-1133">Transmembrane helix</keyword>
<organism evidence="3 4">
    <name type="scientific">Bacillus cereus (strain VD146)</name>
    <dbReference type="NCBI Taxonomy" id="1053236"/>
    <lineage>
        <taxon>Bacteria</taxon>
        <taxon>Bacillati</taxon>
        <taxon>Bacillota</taxon>
        <taxon>Bacilli</taxon>
        <taxon>Bacillales</taxon>
        <taxon>Bacillaceae</taxon>
        <taxon>Bacillus</taxon>
        <taxon>Bacillus cereus group</taxon>
    </lineage>
</organism>
<accession>R8NJZ4</accession>
<feature type="transmembrane region" description="Helical" evidence="2">
    <location>
        <begin position="47"/>
        <end position="72"/>
    </location>
</feature>
<keyword evidence="2" id="KW-0472">Membrane</keyword>
<comment type="caution">
    <text evidence="3">The sequence shown here is derived from an EMBL/GenBank/DDBJ whole genome shotgun (WGS) entry which is preliminary data.</text>
</comment>
<feature type="transmembrane region" description="Helical" evidence="2">
    <location>
        <begin position="84"/>
        <end position="110"/>
    </location>
</feature>
<feature type="compositionally biased region" description="Basic and acidic residues" evidence="1">
    <location>
        <begin position="212"/>
        <end position="227"/>
    </location>
</feature>
<feature type="region of interest" description="Disordered" evidence="1">
    <location>
        <begin position="160"/>
        <end position="227"/>
    </location>
</feature>
<feature type="transmembrane region" description="Helical" evidence="2">
    <location>
        <begin position="7"/>
        <end position="27"/>
    </location>
</feature>
<evidence type="ECO:0000256" key="2">
    <source>
        <dbReference type="SAM" id="Phobius"/>
    </source>
</evidence>
<evidence type="ECO:0008006" key="5">
    <source>
        <dbReference type="Google" id="ProtNLM"/>
    </source>
</evidence>
<feature type="compositionally biased region" description="Basic and acidic residues" evidence="1">
    <location>
        <begin position="173"/>
        <end position="182"/>
    </location>
</feature>
<evidence type="ECO:0000313" key="4">
    <source>
        <dbReference type="Proteomes" id="UP000014020"/>
    </source>
</evidence>
<sequence>MKLSNKQLIFGGIGILILLFLRGLYNSNKMYEATNEPYRTFDIVGEAIAGTLSWFSIIAFIASIIFLIIALIRKKQLVQVKRPFLRPLIVFGVSAVSFVLLIITGMAYALDYYAKNEQTASQPKSDTIYQETDKLKGDISLLETQNKTLDAEVKRLKEELAKKEQSTQPVQHELPKKEDVKPESQQPAAQPEKKEEPKQEQPTGTFANPVKSIDKTETMNKVKEKAKKDFQDDYSTQNYVANKQSKAFDYLNNIEIKSQEELNIINKALRDFPTDFSTAKYVYERQMKAKGEQEAQ</sequence>
<dbReference type="AlphaFoldDB" id="R8NJZ4"/>
<name>R8NJZ4_BACCX</name>
<proteinExistence type="predicted"/>
<gene>
    <name evidence="3" type="ORF">IK1_06083</name>
</gene>
<dbReference type="HOGENOM" id="CLU_081770_0_0_9"/>